<dbReference type="CDD" id="cd02440">
    <property type="entry name" value="AdoMet_MTases"/>
    <property type="match status" value="1"/>
</dbReference>
<accession>A0ABQ8MBK9</accession>
<evidence type="ECO:0000256" key="2">
    <source>
        <dbReference type="ARBA" id="ARBA00022603"/>
    </source>
</evidence>
<evidence type="ECO:0000256" key="1">
    <source>
        <dbReference type="ARBA" id="ARBA00010633"/>
    </source>
</evidence>
<evidence type="ECO:0000256" key="4">
    <source>
        <dbReference type="ARBA" id="ARBA00022691"/>
    </source>
</evidence>
<evidence type="ECO:0000313" key="5">
    <source>
        <dbReference type="EMBL" id="KAI2660243.1"/>
    </source>
</evidence>
<evidence type="ECO:0000313" key="6">
    <source>
        <dbReference type="Proteomes" id="UP000830375"/>
    </source>
</evidence>
<dbReference type="Proteomes" id="UP000830375">
    <property type="component" value="Unassembled WGS sequence"/>
</dbReference>
<dbReference type="EMBL" id="JACTAM010000010">
    <property type="protein sequence ID" value="KAI2660243.1"/>
    <property type="molecule type" value="Genomic_DNA"/>
</dbReference>
<gene>
    <name evidence="5" type="ORF">H4Q32_025971</name>
</gene>
<name>A0ABQ8MBK9_LABRO</name>
<keyword evidence="3" id="KW-0808">Transferase</keyword>
<keyword evidence="4" id="KW-0949">S-adenosyl-L-methionine</keyword>
<proteinExistence type="inferred from homology"/>
<reference evidence="5 6" key="1">
    <citation type="submission" date="2022-01" db="EMBL/GenBank/DDBJ databases">
        <title>A high-quality chromosome-level genome assembly of rohu carp, Labeo rohita.</title>
        <authorList>
            <person name="Arick M.A. II"/>
            <person name="Hsu C.-Y."/>
            <person name="Magbanua Z."/>
            <person name="Pechanova O."/>
            <person name="Grover C."/>
            <person name="Miller E."/>
            <person name="Thrash A."/>
            <person name="Ezzel L."/>
            <person name="Alam S."/>
            <person name="Benzie J."/>
            <person name="Hamilton M."/>
            <person name="Karsi A."/>
            <person name="Lawrence M.L."/>
            <person name="Peterson D.G."/>
        </authorList>
    </citation>
    <scope>NUCLEOTIDE SEQUENCE [LARGE SCALE GENOMIC DNA]</scope>
    <source>
        <strain evidence="6">BAU-BD-2019</strain>
        <tissue evidence="5">Blood</tissue>
    </source>
</reference>
<comment type="similarity">
    <text evidence="1">Belongs to the ANT/ATPSC lysine N-methyltransferase family.</text>
</comment>
<organism evidence="5 6">
    <name type="scientific">Labeo rohita</name>
    <name type="common">Indian major carp</name>
    <name type="synonym">Cyprinus rohita</name>
    <dbReference type="NCBI Taxonomy" id="84645"/>
    <lineage>
        <taxon>Eukaryota</taxon>
        <taxon>Metazoa</taxon>
        <taxon>Chordata</taxon>
        <taxon>Craniata</taxon>
        <taxon>Vertebrata</taxon>
        <taxon>Euteleostomi</taxon>
        <taxon>Actinopterygii</taxon>
        <taxon>Neopterygii</taxon>
        <taxon>Teleostei</taxon>
        <taxon>Ostariophysi</taxon>
        <taxon>Cypriniformes</taxon>
        <taxon>Cyprinidae</taxon>
        <taxon>Labeoninae</taxon>
        <taxon>Labeonini</taxon>
        <taxon>Labeo</taxon>
    </lineage>
</organism>
<dbReference type="Gene3D" id="3.40.50.150">
    <property type="entry name" value="Vaccinia Virus protein VP39"/>
    <property type="match status" value="1"/>
</dbReference>
<sequence>MEDCIEVILEEHSSRCFSHQQSSPNVTLLIGSAFSRSLWTLGHVLHAWTEGPFQTKEKLEKLKRSGVIFSQVPFLPSTKEQTLNVIKLLEGRKGRLADLGSGDGRSVFAASSMGFQCTGFEINSILLTYSRSKAWWRGVPHTDIHFVKQDFWKTDLSKYRNVTVFLAPAVMGVLEEKLLKELPEDARVIVCRFPFPRWPHSCTAGSGLNQVWAYDVHTARKPSRTSFHPSQA</sequence>
<protein>
    <submittedName>
        <fullName evidence="5">ATP synthase subunit C lysine N-methyltransferase</fullName>
    </submittedName>
</protein>
<dbReference type="InterPro" id="IPR029063">
    <property type="entry name" value="SAM-dependent_MTases_sf"/>
</dbReference>
<dbReference type="PANTHER" id="PTHR13610:SF18">
    <property type="entry name" value="SI:DKEY-190G11.3"/>
    <property type="match status" value="1"/>
</dbReference>
<keyword evidence="2" id="KW-0489">Methyltransferase</keyword>
<comment type="caution">
    <text evidence="5">The sequence shown here is derived from an EMBL/GenBank/DDBJ whole genome shotgun (WGS) entry which is preliminary data.</text>
</comment>
<dbReference type="InterPro" id="IPR026170">
    <property type="entry name" value="FAM173A/B"/>
</dbReference>
<keyword evidence="6" id="KW-1185">Reference proteome</keyword>
<evidence type="ECO:0000256" key="3">
    <source>
        <dbReference type="ARBA" id="ARBA00022679"/>
    </source>
</evidence>
<dbReference type="PANTHER" id="PTHR13610">
    <property type="entry name" value="METHYLTRANSFERASE DOMAIN-CONTAINING PROTEIN"/>
    <property type="match status" value="1"/>
</dbReference>
<dbReference type="SUPFAM" id="SSF53335">
    <property type="entry name" value="S-adenosyl-L-methionine-dependent methyltransferases"/>
    <property type="match status" value="1"/>
</dbReference>